<dbReference type="Pfam" id="PF01370">
    <property type="entry name" value="Epimerase"/>
    <property type="match status" value="1"/>
</dbReference>
<dbReference type="Proteomes" id="UP000468591">
    <property type="component" value="Unassembled WGS sequence"/>
</dbReference>
<proteinExistence type="predicted"/>
<evidence type="ECO:0000256" key="1">
    <source>
        <dbReference type="ARBA" id="ARBA00022857"/>
    </source>
</evidence>
<comment type="caution">
    <text evidence="4">The sequence shown here is derived from an EMBL/GenBank/DDBJ whole genome shotgun (WGS) entry which is preliminary data.</text>
</comment>
<sequence>MSRTSRLDSAIVTGNLPVLVTGSSGFIGGSISNELKRSGVAVVTLDVNGTPDIKADAADPAVLADVRRGAYSAVVHQAGISNTLEKDEELLYQHNTAKPLAIADACSSSATLFIYASSFSVYGATGRRPLRESDLSTTTGPLNAYARSKLLLDERMSCRFGGGNWIGLRYTNVFGPREPISGRMASVISRWLCNSARREPIEIFEGTEDSGRDFVEVHRIARVILRRILDDSKDSARGVFNMGSGTTVTFGELLNWCREFAGEAIKVRTVPFHIGEQYQHWTSVDMGLLAQHYPDQTVSDKESLKEYARYCWASHK</sequence>
<dbReference type="InterPro" id="IPR001509">
    <property type="entry name" value="Epimerase_deHydtase"/>
</dbReference>
<organism evidence="4 5">
    <name type="scientific">Sulfitobacter sediminilitoris</name>
    <dbReference type="NCBI Taxonomy" id="2698830"/>
    <lineage>
        <taxon>Bacteria</taxon>
        <taxon>Pseudomonadati</taxon>
        <taxon>Pseudomonadota</taxon>
        <taxon>Alphaproteobacteria</taxon>
        <taxon>Rhodobacterales</taxon>
        <taxon>Roseobacteraceae</taxon>
        <taxon>Sulfitobacter</taxon>
    </lineage>
</organism>
<dbReference type="InterPro" id="IPR036291">
    <property type="entry name" value="NAD(P)-bd_dom_sf"/>
</dbReference>
<dbReference type="EMBL" id="JAABNT010000027">
    <property type="protein sequence ID" value="NEK24911.1"/>
    <property type="molecule type" value="Genomic_DNA"/>
</dbReference>
<protein>
    <submittedName>
        <fullName evidence="4">NAD-dependent epimerase/dehydratase family protein</fullName>
    </submittedName>
</protein>
<keyword evidence="2" id="KW-0119">Carbohydrate metabolism</keyword>
<accession>A0A6P0CFE4</accession>
<dbReference type="PANTHER" id="PTHR43103:SF3">
    <property type="entry name" value="ADP-L-GLYCERO-D-MANNO-HEPTOSE-6-EPIMERASE"/>
    <property type="match status" value="1"/>
</dbReference>
<dbReference type="Gene3D" id="3.40.50.720">
    <property type="entry name" value="NAD(P)-binding Rossmann-like Domain"/>
    <property type="match status" value="1"/>
</dbReference>
<evidence type="ECO:0000256" key="2">
    <source>
        <dbReference type="ARBA" id="ARBA00023277"/>
    </source>
</evidence>
<dbReference type="AlphaFoldDB" id="A0A6P0CFE4"/>
<evidence type="ECO:0000313" key="4">
    <source>
        <dbReference type="EMBL" id="NEK24911.1"/>
    </source>
</evidence>
<reference evidence="4 5" key="1">
    <citation type="submission" date="2020-01" db="EMBL/GenBank/DDBJ databases">
        <title>Sulfitobacter sediminilitoris sp. nov., isolated from a tidal flat.</title>
        <authorList>
            <person name="Park S."/>
            <person name="Yoon J.-H."/>
        </authorList>
    </citation>
    <scope>NUCLEOTIDE SEQUENCE [LARGE SCALE GENOMIC DNA]</scope>
    <source>
        <strain evidence="4 5">JBTF-M27</strain>
    </source>
</reference>
<evidence type="ECO:0000259" key="3">
    <source>
        <dbReference type="Pfam" id="PF01370"/>
    </source>
</evidence>
<keyword evidence="1" id="KW-0521">NADP</keyword>
<dbReference type="RefSeq" id="WP_164356005.1">
    <property type="nucleotide sequence ID" value="NZ_JBHSVZ010000001.1"/>
</dbReference>
<gene>
    <name evidence="4" type="ORF">GV827_21300</name>
</gene>
<keyword evidence="5" id="KW-1185">Reference proteome</keyword>
<dbReference type="SUPFAM" id="SSF51735">
    <property type="entry name" value="NAD(P)-binding Rossmann-fold domains"/>
    <property type="match status" value="1"/>
</dbReference>
<dbReference type="PANTHER" id="PTHR43103">
    <property type="entry name" value="NUCLEOSIDE-DIPHOSPHATE-SUGAR EPIMERASE"/>
    <property type="match status" value="1"/>
</dbReference>
<evidence type="ECO:0000313" key="5">
    <source>
        <dbReference type="Proteomes" id="UP000468591"/>
    </source>
</evidence>
<feature type="domain" description="NAD-dependent epimerase/dehydratase" evidence="3">
    <location>
        <begin position="18"/>
        <end position="243"/>
    </location>
</feature>
<name>A0A6P0CFE4_9RHOB</name>